<reference evidence="1 2" key="1">
    <citation type="journal article" date="2014" name="Int. J. Syst. Evol. Microbiol.">
        <title>Complete genome sequence of Corynebacterium casei LMG S-19264T (=DSM 44701T), isolated from a smear-ripened cheese.</title>
        <authorList>
            <consortium name="US DOE Joint Genome Institute (JGI-PGF)"/>
            <person name="Walter F."/>
            <person name="Albersmeier A."/>
            <person name="Kalinowski J."/>
            <person name="Ruckert C."/>
        </authorList>
    </citation>
    <scope>NUCLEOTIDE SEQUENCE [LARGE SCALE GENOMIC DNA]</scope>
    <source>
        <strain evidence="1 2">KCTC 12285</strain>
    </source>
</reference>
<keyword evidence="2" id="KW-1185">Reference proteome</keyword>
<name>A0A918JWC8_9FLAO</name>
<sequence>MDEYERDLLKAKNRRRKVTHYLRKHKQSLNIRHMEKLLGFRKGRIQKFASDLGKLTDCEITILYGHLKKITRF</sequence>
<protein>
    <submittedName>
        <fullName evidence="1">Uncharacterized protein</fullName>
    </submittedName>
</protein>
<dbReference type="EMBL" id="BMWS01000006">
    <property type="protein sequence ID" value="GGX12789.1"/>
    <property type="molecule type" value="Genomic_DNA"/>
</dbReference>
<evidence type="ECO:0000313" key="2">
    <source>
        <dbReference type="Proteomes" id="UP000601108"/>
    </source>
</evidence>
<dbReference type="Proteomes" id="UP000601108">
    <property type="component" value="Unassembled WGS sequence"/>
</dbReference>
<proteinExistence type="predicted"/>
<dbReference type="AlphaFoldDB" id="A0A918JWC8"/>
<gene>
    <name evidence="1" type="ORF">GCM10007384_13240</name>
</gene>
<organism evidence="1 2">
    <name type="scientific">Aquimarina muelleri</name>
    <dbReference type="NCBI Taxonomy" id="279356"/>
    <lineage>
        <taxon>Bacteria</taxon>
        <taxon>Pseudomonadati</taxon>
        <taxon>Bacteroidota</taxon>
        <taxon>Flavobacteriia</taxon>
        <taxon>Flavobacteriales</taxon>
        <taxon>Flavobacteriaceae</taxon>
        <taxon>Aquimarina</taxon>
    </lineage>
</organism>
<comment type="caution">
    <text evidence="1">The sequence shown here is derived from an EMBL/GenBank/DDBJ whole genome shotgun (WGS) entry which is preliminary data.</text>
</comment>
<dbReference type="RefSeq" id="WP_027411540.1">
    <property type="nucleotide sequence ID" value="NZ_BMWS01000006.1"/>
</dbReference>
<accession>A0A918JWC8</accession>
<evidence type="ECO:0000313" key="1">
    <source>
        <dbReference type="EMBL" id="GGX12789.1"/>
    </source>
</evidence>